<organism evidence="1 2">
    <name type="scientific">Asbolus verrucosus</name>
    <name type="common">Desert ironclad beetle</name>
    <dbReference type="NCBI Taxonomy" id="1661398"/>
    <lineage>
        <taxon>Eukaryota</taxon>
        <taxon>Metazoa</taxon>
        <taxon>Ecdysozoa</taxon>
        <taxon>Arthropoda</taxon>
        <taxon>Hexapoda</taxon>
        <taxon>Insecta</taxon>
        <taxon>Pterygota</taxon>
        <taxon>Neoptera</taxon>
        <taxon>Endopterygota</taxon>
        <taxon>Coleoptera</taxon>
        <taxon>Polyphaga</taxon>
        <taxon>Cucujiformia</taxon>
        <taxon>Tenebrionidae</taxon>
        <taxon>Pimeliinae</taxon>
        <taxon>Asbolus</taxon>
    </lineage>
</organism>
<dbReference type="EMBL" id="QDEB01002294">
    <property type="protein sequence ID" value="RZC43047.1"/>
    <property type="molecule type" value="Genomic_DNA"/>
</dbReference>
<comment type="caution">
    <text evidence="1">The sequence shown here is derived from an EMBL/GenBank/DDBJ whole genome shotgun (WGS) entry which is preliminary data.</text>
</comment>
<protein>
    <submittedName>
        <fullName evidence="1">Uncharacterized protein</fullName>
    </submittedName>
</protein>
<keyword evidence="2" id="KW-1185">Reference proteome</keyword>
<proteinExistence type="predicted"/>
<gene>
    <name evidence="1" type="ORF">BDFB_007765</name>
</gene>
<name>A0A482WDW6_ASBVE</name>
<dbReference type="Proteomes" id="UP000292052">
    <property type="component" value="Unassembled WGS sequence"/>
</dbReference>
<reference evidence="1 2" key="1">
    <citation type="submission" date="2017-03" db="EMBL/GenBank/DDBJ databases">
        <title>Genome of the blue death feigning beetle - Asbolus verrucosus.</title>
        <authorList>
            <person name="Rider S.D."/>
        </authorList>
    </citation>
    <scope>NUCLEOTIDE SEQUENCE [LARGE SCALE GENOMIC DNA]</scope>
    <source>
        <strain evidence="1">Butters</strain>
        <tissue evidence="1">Head and leg muscle</tissue>
    </source>
</reference>
<evidence type="ECO:0000313" key="1">
    <source>
        <dbReference type="EMBL" id="RZC43047.1"/>
    </source>
</evidence>
<sequence>MVIRWYRAWTEEHSHERRHSTGPQRRTTESQDRFLRLAAVRGRSTSTRRIANAWYDVVGRPISMSSNIDDNGSNGAVTEITEIMNGIQLCSAMNSDFDWGPTMDYKGSEDILCSILWNVIWSAL</sequence>
<accession>A0A482WDW6</accession>
<dbReference type="OrthoDB" id="6755115at2759"/>
<feature type="non-terminal residue" evidence="1">
    <location>
        <position position="124"/>
    </location>
</feature>
<dbReference type="AlphaFoldDB" id="A0A482WDW6"/>
<evidence type="ECO:0000313" key="2">
    <source>
        <dbReference type="Proteomes" id="UP000292052"/>
    </source>
</evidence>